<dbReference type="Gene3D" id="3.40.190.10">
    <property type="entry name" value="Periplasmic binding protein-like II"/>
    <property type="match status" value="2"/>
</dbReference>
<dbReference type="SUPFAM" id="SSF53850">
    <property type="entry name" value="Periplasmic binding protein-like II"/>
    <property type="match status" value="1"/>
</dbReference>
<evidence type="ECO:0000256" key="4">
    <source>
        <dbReference type="SAM" id="SignalP"/>
    </source>
</evidence>
<evidence type="ECO:0000313" key="6">
    <source>
        <dbReference type="Proteomes" id="UP001589747"/>
    </source>
</evidence>
<feature type="chain" id="PRO_5045140951" evidence="4">
    <location>
        <begin position="34"/>
        <end position="421"/>
    </location>
</feature>
<dbReference type="EMBL" id="JBHMDO010000017">
    <property type="protein sequence ID" value="MFB9326143.1"/>
    <property type="molecule type" value="Genomic_DNA"/>
</dbReference>
<evidence type="ECO:0000256" key="2">
    <source>
        <dbReference type="ARBA" id="ARBA00022448"/>
    </source>
</evidence>
<protein>
    <submittedName>
        <fullName evidence="5">Extracellular solute-binding protein</fullName>
    </submittedName>
</protein>
<keyword evidence="6" id="KW-1185">Reference proteome</keyword>
<dbReference type="Proteomes" id="UP001589747">
    <property type="component" value="Unassembled WGS sequence"/>
</dbReference>
<accession>A0ABV5KP37</accession>
<dbReference type="Pfam" id="PF13416">
    <property type="entry name" value="SBP_bac_8"/>
    <property type="match status" value="1"/>
</dbReference>
<dbReference type="PANTHER" id="PTHR30061:SF50">
    <property type="entry name" value="MALTOSE_MALTODEXTRIN-BINDING PERIPLASMIC PROTEIN"/>
    <property type="match status" value="1"/>
</dbReference>
<feature type="signal peptide" evidence="4">
    <location>
        <begin position="1"/>
        <end position="33"/>
    </location>
</feature>
<keyword evidence="3 4" id="KW-0732">Signal</keyword>
<reference evidence="5 6" key="1">
    <citation type="submission" date="2024-09" db="EMBL/GenBank/DDBJ databases">
        <authorList>
            <person name="Sun Q."/>
            <person name="Mori K."/>
        </authorList>
    </citation>
    <scope>NUCLEOTIDE SEQUENCE [LARGE SCALE GENOMIC DNA]</scope>
    <source>
        <strain evidence="5 6">TISTR 2452</strain>
    </source>
</reference>
<keyword evidence="2" id="KW-0813">Transport</keyword>
<comment type="caution">
    <text evidence="5">The sequence shown here is derived from an EMBL/GenBank/DDBJ whole genome shotgun (WGS) entry which is preliminary data.</text>
</comment>
<organism evidence="5 6">
    <name type="scientific">Paenibacillus aurantiacus</name>
    <dbReference type="NCBI Taxonomy" id="1936118"/>
    <lineage>
        <taxon>Bacteria</taxon>
        <taxon>Bacillati</taxon>
        <taxon>Bacillota</taxon>
        <taxon>Bacilli</taxon>
        <taxon>Bacillales</taxon>
        <taxon>Paenibacillaceae</taxon>
        <taxon>Paenibacillus</taxon>
    </lineage>
</organism>
<evidence type="ECO:0000313" key="5">
    <source>
        <dbReference type="EMBL" id="MFB9326143.1"/>
    </source>
</evidence>
<gene>
    <name evidence="5" type="ORF">ACFFSY_09490</name>
</gene>
<comment type="similarity">
    <text evidence="1">Belongs to the bacterial solute-binding protein 1 family.</text>
</comment>
<dbReference type="RefSeq" id="WP_377493149.1">
    <property type="nucleotide sequence ID" value="NZ_JBHMDO010000017.1"/>
</dbReference>
<evidence type="ECO:0000256" key="1">
    <source>
        <dbReference type="ARBA" id="ARBA00008520"/>
    </source>
</evidence>
<proteinExistence type="inferred from homology"/>
<dbReference type="InterPro" id="IPR006059">
    <property type="entry name" value="SBP"/>
</dbReference>
<sequence length="421" mass="46879">MPAKEWSPIRIKRNAILSAWLLSLLPLASCSGAGESGEPVQLTFWTTTSPAETTFFRNRIDAFMEDHPGIQVRIEQHEFPFATNEFKTAVLGDQSVDVFRADNTWIPEYAELEILYPLDELSPASRFGGYVPSAMEPLRYRNRLYGLPSVLEVPALLYNKRMLSEAGFQAPPATMDELLAMAKKLTGSSRYGMFVTEDSYYALPYLWAFGGGMITEEGKIEIASEDSRRALAFMVRLREEGVTQPYADFTDWYNRMVGDFADGRSAMIMNGPWAIGDIRSTGGQFRNNDYLGIAPMPKGPKGQGSPIGGHSLVINKYSAHPNESLELIAYLTDSETQVRQSLAFKTLPTQTAAYADKRLAQDKIVQGFKKQLDTAKARPALPEGSALFRDFTHNLSAILLGKVSVEEGTRNIEADWKDLLD</sequence>
<dbReference type="PANTHER" id="PTHR30061">
    <property type="entry name" value="MALTOSE-BINDING PERIPLASMIC PROTEIN"/>
    <property type="match status" value="1"/>
</dbReference>
<evidence type="ECO:0000256" key="3">
    <source>
        <dbReference type="ARBA" id="ARBA00022729"/>
    </source>
</evidence>
<name>A0ABV5KP37_9BACL</name>